<dbReference type="SMART" id="SM00582">
    <property type="entry name" value="RPR"/>
    <property type="match status" value="1"/>
</dbReference>
<feature type="compositionally biased region" description="Pro residues" evidence="2">
    <location>
        <begin position="240"/>
        <end position="252"/>
    </location>
</feature>
<dbReference type="InterPro" id="IPR045154">
    <property type="entry name" value="PCF11-like"/>
</dbReference>
<dbReference type="SUPFAM" id="SSF48464">
    <property type="entry name" value="ENTH/VHS domain"/>
    <property type="match status" value="1"/>
</dbReference>
<dbReference type="GO" id="GO:0005849">
    <property type="term" value="C:mRNA cleavage factor complex"/>
    <property type="evidence" value="ECO:0007669"/>
    <property type="project" value="TreeGrafter"/>
</dbReference>
<comment type="caution">
    <text evidence="4">The sequence shown here is derived from an EMBL/GenBank/DDBJ whole genome shotgun (WGS) entry which is preliminary data.</text>
</comment>
<dbReference type="OrthoDB" id="2129491at2759"/>
<feature type="domain" description="CID" evidence="3">
    <location>
        <begin position="3"/>
        <end position="135"/>
    </location>
</feature>
<dbReference type="PANTHER" id="PTHR15921:SF3">
    <property type="entry name" value="PRE-MRNA CLEAVAGE COMPLEX 2 PROTEIN PCF11"/>
    <property type="match status" value="1"/>
</dbReference>
<evidence type="ECO:0000313" key="4">
    <source>
        <dbReference type="EMBL" id="KAG2500232.1"/>
    </source>
</evidence>
<dbReference type="PANTHER" id="PTHR15921">
    <property type="entry name" value="PRE-MRNA CLEAVAGE COMPLEX II"/>
    <property type="match status" value="1"/>
</dbReference>
<sequence length="565" mass="60088">MAGLSAFGQAYLENLRDLTSADRRSIVTLKDLAFENAEEATNVVKSIRQHIKQCPVAHRLPAVYLVDCMLKAENCPSVYAEQLNKSLLEVFSFVWDNADATTRKALTKACKLWQSWPNFDKKVAQACEAHMVPAASVSMPAVGGVLAPPYQGLPVMQPPTIAAVPTRPLASVGNGSYGGAQQHAPMSVAAVPSYPPAAYPGAYSYHQQHSGFVPQQRPYMQQPVQQQPYYSAQHSVPTRPQVPYPTALPPAPRTTGLLGVQIPVSLLGQPHAQPPSSPQPGPSSPYNAQPAARQRTTEFPGQQLLKELDATAVQDLQAASNRTRPAFLDAAFLRNKRRTTLMATGSASRQWFPTIDMWLQGTTAAPTDNELDIAEDEAEAAKEELYFVEEDPSQPECAMSGEPFERFYDPDSDKWCYKDAVLLSGEDAAKHGVMDGSIVKVHCLAGAPSKLQLATLRAAKATAAAADELRQATITFTAGGGSGVTPTTPPQAPVPALQLEPQPAVAAALIKPEPGPVEAPAGPVGSKRPAPPAEPAARLAAPEAGVAAAAAAGFPDAKRVKLEVQ</sequence>
<dbReference type="Pfam" id="PF23228">
    <property type="entry name" value="zf_PCFS4"/>
    <property type="match status" value="1"/>
</dbReference>
<dbReference type="GO" id="GO:0003729">
    <property type="term" value="F:mRNA binding"/>
    <property type="evidence" value="ECO:0007669"/>
    <property type="project" value="InterPro"/>
</dbReference>
<dbReference type="GO" id="GO:0031124">
    <property type="term" value="P:mRNA 3'-end processing"/>
    <property type="evidence" value="ECO:0007669"/>
    <property type="project" value="InterPro"/>
</dbReference>
<dbReference type="GO" id="GO:0005737">
    <property type="term" value="C:cytoplasm"/>
    <property type="evidence" value="ECO:0007669"/>
    <property type="project" value="TreeGrafter"/>
</dbReference>
<dbReference type="InterPro" id="IPR057242">
    <property type="entry name" value="PCFS4-like"/>
</dbReference>
<dbReference type="Proteomes" id="UP000612055">
    <property type="component" value="Unassembled WGS sequence"/>
</dbReference>
<feature type="region of interest" description="Disordered" evidence="2">
    <location>
        <begin position="267"/>
        <end position="296"/>
    </location>
</feature>
<reference evidence="4" key="1">
    <citation type="journal article" date="2020" name="bioRxiv">
        <title>Comparative genomics of Chlamydomonas.</title>
        <authorList>
            <person name="Craig R.J."/>
            <person name="Hasan A.R."/>
            <person name="Ness R.W."/>
            <person name="Keightley P.D."/>
        </authorList>
    </citation>
    <scope>NUCLEOTIDE SEQUENCE</scope>
    <source>
        <strain evidence="4">CCAP 11/70</strain>
    </source>
</reference>
<evidence type="ECO:0000259" key="3">
    <source>
        <dbReference type="PROSITE" id="PS51391"/>
    </source>
</evidence>
<dbReference type="Pfam" id="PF04818">
    <property type="entry name" value="CID"/>
    <property type="match status" value="1"/>
</dbReference>
<dbReference type="PROSITE" id="PS51391">
    <property type="entry name" value="CID"/>
    <property type="match status" value="1"/>
</dbReference>
<dbReference type="InterPro" id="IPR006569">
    <property type="entry name" value="CID_dom"/>
</dbReference>
<evidence type="ECO:0000313" key="5">
    <source>
        <dbReference type="Proteomes" id="UP000612055"/>
    </source>
</evidence>
<accession>A0A836C604</accession>
<name>A0A836C604_9CHLO</name>
<organism evidence="4 5">
    <name type="scientific">Edaphochlamys debaryana</name>
    <dbReference type="NCBI Taxonomy" id="47281"/>
    <lineage>
        <taxon>Eukaryota</taxon>
        <taxon>Viridiplantae</taxon>
        <taxon>Chlorophyta</taxon>
        <taxon>core chlorophytes</taxon>
        <taxon>Chlorophyceae</taxon>
        <taxon>CS clade</taxon>
        <taxon>Chlamydomonadales</taxon>
        <taxon>Chlamydomonadales incertae sedis</taxon>
        <taxon>Edaphochlamys</taxon>
    </lineage>
</organism>
<protein>
    <recommendedName>
        <fullName evidence="3">CID domain-containing protein</fullName>
    </recommendedName>
</protein>
<dbReference type="AlphaFoldDB" id="A0A836C604"/>
<feature type="region of interest" description="Disordered" evidence="2">
    <location>
        <begin position="222"/>
        <end position="255"/>
    </location>
</feature>
<keyword evidence="5" id="KW-1185">Reference proteome</keyword>
<feature type="region of interest" description="Disordered" evidence="2">
    <location>
        <begin position="513"/>
        <end position="540"/>
    </location>
</feature>
<gene>
    <name evidence="4" type="ORF">HYH03_001810</name>
</gene>
<dbReference type="Gene3D" id="1.25.40.90">
    <property type="match status" value="1"/>
</dbReference>
<feature type="coiled-coil region" evidence="1">
    <location>
        <begin position="364"/>
        <end position="391"/>
    </location>
</feature>
<dbReference type="GO" id="GO:0006369">
    <property type="term" value="P:termination of RNA polymerase II transcription"/>
    <property type="evidence" value="ECO:0007669"/>
    <property type="project" value="InterPro"/>
</dbReference>
<proteinExistence type="predicted"/>
<evidence type="ECO:0000256" key="1">
    <source>
        <dbReference type="SAM" id="Coils"/>
    </source>
</evidence>
<feature type="compositionally biased region" description="Pro residues" evidence="2">
    <location>
        <begin position="272"/>
        <end position="283"/>
    </location>
</feature>
<feature type="compositionally biased region" description="Low complexity" evidence="2">
    <location>
        <begin position="516"/>
        <end position="525"/>
    </location>
</feature>
<keyword evidence="1" id="KW-0175">Coiled coil</keyword>
<feature type="compositionally biased region" description="Low complexity" evidence="2">
    <location>
        <begin position="222"/>
        <end position="233"/>
    </location>
</feature>
<dbReference type="InterPro" id="IPR008942">
    <property type="entry name" value="ENTH_VHS"/>
</dbReference>
<evidence type="ECO:0000256" key="2">
    <source>
        <dbReference type="SAM" id="MobiDB-lite"/>
    </source>
</evidence>
<dbReference type="EMBL" id="JAEHOE010000004">
    <property type="protein sequence ID" value="KAG2500232.1"/>
    <property type="molecule type" value="Genomic_DNA"/>
</dbReference>
<dbReference type="GO" id="GO:0000993">
    <property type="term" value="F:RNA polymerase II complex binding"/>
    <property type="evidence" value="ECO:0007669"/>
    <property type="project" value="InterPro"/>
</dbReference>